<evidence type="ECO:0000313" key="7">
    <source>
        <dbReference type="EMBL" id="ADL56124.1"/>
    </source>
</evidence>
<accession>D9SI34</accession>
<dbReference type="KEGG" id="gca:Galf_2119"/>
<dbReference type="GO" id="GO:0016020">
    <property type="term" value="C:membrane"/>
    <property type="evidence" value="ECO:0007669"/>
    <property type="project" value="UniProtKB-SubCell"/>
</dbReference>
<keyword evidence="3 5" id="KW-1133">Transmembrane helix</keyword>
<dbReference type="PROSITE" id="PS50801">
    <property type="entry name" value="STAS"/>
    <property type="match status" value="1"/>
</dbReference>
<dbReference type="InterPro" id="IPR052706">
    <property type="entry name" value="Membrane-Transporter-like"/>
</dbReference>
<feature type="transmembrane region" description="Helical" evidence="5">
    <location>
        <begin position="227"/>
        <end position="247"/>
    </location>
</feature>
<sequence>MNIQNFAEAKTNLLSGLTVALALVPEAIAFALVAHVHPLVGLYAAFMVSLITSLIGGRPGMISGATGALAVVMVALVVQHGVEYLFATVVLMGMLQILFGLARFGKFIRMVPHPVMLGFVNGLAIVIFLAQLNHFKVTAADGTTRWMQGAPLFTMLGLIVLTMTIIYLLPKFTKIIPSTLAAIATVSALVIFAGIETKTVGDLASIKGSLPQFHLPDVPLNLETLKIIFPYSLILAGIGLIESLLTLNLIDDMTQTRGKPNRASIGQGVANVVTGFFGGMGGCAMIGQSMINVTNGAVKNLSGIAAALFLLSFILFASSWIEMIPLAALIGLMFVVSEKTFEWGSFRLFGKVPHADLLVIITVAVVTVITDLAIAVIAGVIISALVFAWQHAKNIEVRVSTDEHDWKLYELHGSLFFASTQNFLALFTPKDDPTDVVIDFKNARVKDHSALEAIDMLAERYTQLGKKLHLRHLSPDCLELLDKAKGMIEVNVLEDPLYHPADNRLG</sequence>
<dbReference type="InterPro" id="IPR002645">
    <property type="entry name" value="STAS_dom"/>
</dbReference>
<evidence type="ECO:0000259" key="6">
    <source>
        <dbReference type="PROSITE" id="PS50801"/>
    </source>
</evidence>
<dbReference type="RefSeq" id="WP_013294056.1">
    <property type="nucleotide sequence ID" value="NC_014394.1"/>
</dbReference>
<dbReference type="EMBL" id="CP002159">
    <property type="protein sequence ID" value="ADL56124.1"/>
    <property type="molecule type" value="Genomic_DNA"/>
</dbReference>
<protein>
    <submittedName>
        <fullName evidence="7">Sulphate transporter</fullName>
    </submittedName>
</protein>
<dbReference type="PANTHER" id="PTHR43310:SF1">
    <property type="entry name" value="SULFATE TRANSPORTER YBAR-RELATED"/>
    <property type="match status" value="1"/>
</dbReference>
<feature type="domain" description="STAS" evidence="6">
    <location>
        <begin position="408"/>
        <end position="484"/>
    </location>
</feature>
<gene>
    <name evidence="7" type="ordered locus">Galf_2119</name>
</gene>
<feature type="transmembrane region" description="Helical" evidence="5">
    <location>
        <begin position="303"/>
        <end position="336"/>
    </location>
</feature>
<reference evidence="7 8" key="1">
    <citation type="submission" date="2010-08" db="EMBL/GenBank/DDBJ databases">
        <title>Complete sequence of Gallionella capsiferriformans ES-2.</title>
        <authorList>
            <consortium name="US DOE Joint Genome Institute"/>
            <person name="Lucas S."/>
            <person name="Copeland A."/>
            <person name="Lapidus A."/>
            <person name="Cheng J.-F."/>
            <person name="Bruce D."/>
            <person name="Goodwin L."/>
            <person name="Pitluck S."/>
            <person name="Chertkov O."/>
            <person name="Davenport K.W."/>
            <person name="Detter J.C."/>
            <person name="Han C."/>
            <person name="Tapia R."/>
            <person name="Land M."/>
            <person name="Hauser L."/>
            <person name="Chang Y.-J."/>
            <person name="Jeffries C."/>
            <person name="Kyrpides N."/>
            <person name="Ivanova N."/>
            <person name="Mikhailova N."/>
            <person name="Shelobolina E.S."/>
            <person name="Picardal F."/>
            <person name="Roden E."/>
            <person name="Emerson D."/>
            <person name="Woyke T."/>
        </authorList>
    </citation>
    <scope>NUCLEOTIDE SEQUENCE [LARGE SCALE GENOMIC DNA]</scope>
    <source>
        <strain evidence="7 8">ES-2</strain>
    </source>
</reference>
<organism evidence="7 8">
    <name type="scientific">Gallionella capsiferriformans (strain ES-2)</name>
    <name type="common">Gallionella ferruginea capsiferriformans (strain ES-2)</name>
    <dbReference type="NCBI Taxonomy" id="395494"/>
    <lineage>
        <taxon>Bacteria</taxon>
        <taxon>Pseudomonadati</taxon>
        <taxon>Pseudomonadota</taxon>
        <taxon>Betaproteobacteria</taxon>
        <taxon>Nitrosomonadales</taxon>
        <taxon>Gallionellaceae</taxon>
        <taxon>Gallionella</taxon>
    </lineage>
</organism>
<evidence type="ECO:0000256" key="3">
    <source>
        <dbReference type="ARBA" id="ARBA00022989"/>
    </source>
</evidence>
<dbReference type="PANTHER" id="PTHR43310">
    <property type="entry name" value="SULFATE TRANSPORTER YBAR-RELATED"/>
    <property type="match status" value="1"/>
</dbReference>
<dbReference type="CDD" id="cd07042">
    <property type="entry name" value="STAS_SulP_like_sulfate_transporter"/>
    <property type="match status" value="1"/>
</dbReference>
<evidence type="ECO:0000256" key="1">
    <source>
        <dbReference type="ARBA" id="ARBA00004141"/>
    </source>
</evidence>
<dbReference type="AlphaFoldDB" id="D9SI34"/>
<feature type="transmembrane region" description="Helical" evidence="5">
    <location>
        <begin position="84"/>
        <end position="102"/>
    </location>
</feature>
<keyword evidence="8" id="KW-1185">Reference proteome</keyword>
<dbReference type="HOGENOM" id="CLU_003182_7_0_4"/>
<dbReference type="InterPro" id="IPR036513">
    <property type="entry name" value="STAS_dom_sf"/>
</dbReference>
<feature type="transmembrane region" description="Helical" evidence="5">
    <location>
        <begin position="357"/>
        <end position="389"/>
    </location>
</feature>
<dbReference type="SUPFAM" id="SSF52091">
    <property type="entry name" value="SpoIIaa-like"/>
    <property type="match status" value="1"/>
</dbReference>
<keyword evidence="4 5" id="KW-0472">Membrane</keyword>
<dbReference type="OrthoDB" id="9769739at2"/>
<proteinExistence type="predicted"/>
<comment type="subcellular location">
    <subcellularLocation>
        <location evidence="1">Membrane</location>
        <topology evidence="1">Multi-pass membrane protein</topology>
    </subcellularLocation>
</comment>
<feature type="transmembrane region" description="Helical" evidence="5">
    <location>
        <begin position="39"/>
        <end position="56"/>
    </location>
</feature>
<evidence type="ECO:0000256" key="4">
    <source>
        <dbReference type="ARBA" id="ARBA00023136"/>
    </source>
</evidence>
<evidence type="ECO:0000256" key="5">
    <source>
        <dbReference type="SAM" id="Phobius"/>
    </source>
</evidence>
<feature type="transmembrane region" description="Helical" evidence="5">
    <location>
        <begin position="268"/>
        <end position="291"/>
    </location>
</feature>
<dbReference type="Gene3D" id="3.30.750.24">
    <property type="entry name" value="STAS domain"/>
    <property type="match status" value="1"/>
</dbReference>
<feature type="transmembrane region" description="Helical" evidence="5">
    <location>
        <begin position="176"/>
        <end position="195"/>
    </location>
</feature>
<dbReference type="STRING" id="395494.Galf_2119"/>
<name>D9SI34_GALCS</name>
<dbReference type="Proteomes" id="UP000001235">
    <property type="component" value="Chromosome"/>
</dbReference>
<dbReference type="Pfam" id="PF00916">
    <property type="entry name" value="Sulfate_transp"/>
    <property type="match status" value="1"/>
</dbReference>
<feature type="transmembrane region" description="Helical" evidence="5">
    <location>
        <begin position="114"/>
        <end position="132"/>
    </location>
</feature>
<evidence type="ECO:0000313" key="8">
    <source>
        <dbReference type="Proteomes" id="UP000001235"/>
    </source>
</evidence>
<evidence type="ECO:0000256" key="2">
    <source>
        <dbReference type="ARBA" id="ARBA00022692"/>
    </source>
</evidence>
<feature type="transmembrane region" description="Helical" evidence="5">
    <location>
        <begin position="152"/>
        <end position="169"/>
    </location>
</feature>
<keyword evidence="2 5" id="KW-0812">Transmembrane</keyword>
<dbReference type="eggNOG" id="COG0659">
    <property type="taxonomic scope" value="Bacteria"/>
</dbReference>
<feature type="transmembrane region" description="Helical" evidence="5">
    <location>
        <begin position="61"/>
        <end position="78"/>
    </location>
</feature>
<dbReference type="InterPro" id="IPR011547">
    <property type="entry name" value="SLC26A/SulP_dom"/>
</dbReference>